<feature type="region of interest" description="Disordered" evidence="1">
    <location>
        <begin position="2196"/>
        <end position="2222"/>
    </location>
</feature>
<dbReference type="Gramene" id="OMERI10G14930.1">
    <property type="protein sequence ID" value="OMERI10G14930.1"/>
    <property type="gene ID" value="OMERI10G14930"/>
</dbReference>
<protein>
    <recommendedName>
        <fullName evidence="4">DNA-repair protein Xrcc1 N-terminal domain-containing protein</fullName>
    </recommendedName>
</protein>
<feature type="compositionally biased region" description="Basic and acidic residues" evidence="1">
    <location>
        <begin position="1977"/>
        <end position="1988"/>
    </location>
</feature>
<dbReference type="eggNOG" id="ENOG502QQZW">
    <property type="taxonomic scope" value="Eukaryota"/>
</dbReference>
<feature type="compositionally biased region" description="Polar residues" evidence="1">
    <location>
        <begin position="2042"/>
        <end position="2054"/>
    </location>
</feature>
<feature type="compositionally biased region" description="Basic and acidic residues" evidence="1">
    <location>
        <begin position="2056"/>
        <end position="2066"/>
    </location>
</feature>
<dbReference type="InterPro" id="IPR008979">
    <property type="entry name" value="Galactose-bd-like_sf"/>
</dbReference>
<dbReference type="HOGENOM" id="CLU_001655_0_0_1"/>
<dbReference type="EnsemblPlants" id="OMERI10G14930.1">
    <property type="protein sequence ID" value="OMERI10G14930.1"/>
    <property type="gene ID" value="OMERI10G14930"/>
</dbReference>
<dbReference type="PANTHER" id="PTHR35833:SF1">
    <property type="entry name" value="GALACTOSE-BINDING DOMAIN-CONTAINING PROTEIN"/>
    <property type="match status" value="1"/>
</dbReference>
<proteinExistence type="predicted"/>
<dbReference type="InterPro" id="IPR016024">
    <property type="entry name" value="ARM-type_fold"/>
</dbReference>
<dbReference type="SUPFAM" id="SSF49785">
    <property type="entry name" value="Galactose-binding domain-like"/>
    <property type="match status" value="1"/>
</dbReference>
<dbReference type="STRING" id="40149.A0A0E0F0Z6"/>
<sequence length="2423" mass="271372">MEPEREASSEWGDGVGALGFRVKASSREPAAQKAANVLEPDLRSHWSTATNTKEWILLELSEPCLLSHIRIYNKSVLEWEITAGLRYNKPDTFVKVRPRCEAPKRDILYPANHTPCRYVRISCMRGNPIAIFFIQEPCLLSHIRIYNKSVLEWEITAGLRYNKPDTFVKVRPRCEAPKRDILYPANHTPCRYVRISCMRGNPIAIFFIQLIGIPIPGLEPDLQPLVNYLLPHITAHKQSSQNIHLQLLKDIASRLPPFLPQIEADLASVTDTPDSSVHFLALLAGPFYPILQLTNERDFTKSLISSADSDALKSSLASTPTMLVHFTINLVKLEEASKVLQELLEPDPLLDDASDQVLCTDYSSLFGDEFSLSENRFDASILNILDIAAVEEGILHILYAASSQPLLCCKLAEKGSDMWSVLPLVQALLPALRPPLSPGSTEQIDGCFSQWNHPNVHKALSQAKAACVLLDLCRGPLSPWVPMITAKVDLAIELLEDLLGIIQGVGQSLTHSRAALKYIALAISGHMDDVLTEYKVHSFFLLKDVKHKLLFILEMLDPFIDPSVSVMTDAMAFGDVSVVHLEKQASACNISLNIIRTAVKRPAVLPSLELEWRRGAVATSVILSTLDPHMPLPPDIDLCKSSMPEIDQISLIVPNCPPHSCSAEDADGRDTSETTPREDILEQCNSLFAPEELEQSELTKTLEEKKHEKISTDLDQNFPEDTKSNGKLPAGLFQLDNIFATDYYDAHADYLQLVNYQDCELRALEFQRLALNLCTQQEPTVEGHNAGIDAFLLAAECYVNPLFLLDFHSNSESLDEIERIHAELIQGNCFSEAKHLRAKDIDLMKIYNLENKRDKAVLDLLMQAARYDFEYQGKIPDGKPFPDDVEDGKQYIEISPEARHLADAVTLVRKNQAMLCHFIMKQFERKGHSPNEILLQSLLFLLHSATDLFCPPENVIDIILKSADDLNGKLVCLYNSVNARNNKLDRVKLHYLRRRWALLQKLVLASSGSDNTRELVSIKRDGFRFKSLVPPSAWIHKISDFSRSSSPLPRFFGWMAVSRYAKEYLNEQLFLASDFSQLTSLLSIFTDELPLMGGVTTQKAKSAKIEQSGCNNYVLLKKEPLLSDQPSMRLFQILLPELHFFFPSMSKKFDAFGQSILEAVGLQLKCLPKSAVHDVLCWFSEMCLWPYLGNIREHLAFANGVNSLKGNIAAKAKAVVFYLLESIVAEHLEVIVPEMPRMVHILVSLCRASYTDVAFLDSVLCLMKPMISHFLRKSTDNGNVSGDITECSDFELLCFEELFETIQFGKQSEDTPGNKNQVPFLIFILGSLFPDLSFKRRIEILGSLLVWVDFGSSDPSSLLCSYLQGFQAFIDGCETILVQNIELFGMHVLSERNQSTEFANSASPDDTMDNKKAQASVAQVQRRSTEYHENGKNSKGVDSPHTVCIKEFCGALERLVSNLAPSIEGSWKWHLQLASRLSLSIAKCLLYAKCLKSIAEGGMIYSSIKQEVGTEISTDLSQKHWESALQGLAETILVNQKKQCWQVASVMLDYMIKLPNILAWDNVLNVMSSAMKHLCSHAPRISWRLQTEIWLSILVSYGIEGLKNSENSLIDLFCTLLSHAEPEQRSVALQQLGRIIMSTTKVDYEYTTYKQNSLSSGSTVTSLLVTHTWDRVAALAFYDSSMLLRKHALALLTEYIPFVDRNHLQSFLGSSNSILNGAEQFSYAIEQGYLTRMSLLLLSRACLYSAPEDIALIPECVWRKLENMQTSIPGCFGDMEKDLCRALCQLRSESDAKSVVKELLTESTAKPVETDFKGIRESILQVLSSLSSVESYFEFFSTRSDQEYQELEEAEIELEIVKNEKARHSFIVHPQDTMIPDMSSYYKDGNEVNKQLQQIQEDIRSLERSKLREEIIARRQKKLLIRHTREKYLEETSSREMELLQELDRERAHEMEREIERQRQLDLERVKSRELQFNLDMEREKQTQRELQQELDQVELGRSSRREFSANTNSRSRERYRERDNGRGQQEGRSRGGGVEAGGSATRSFSGNLPTILQQPRERTTSDERTSTGGNYYEENAEGSGDASSVGDPESAAALEAGTRHGPRGGSKSSSSTSTSSSRQARGDKGPIFEDGPNFDMAFRVFHGQDGVVPLSQGSFERFEKPLPKPNPEFNPLAAKAATISLSAFGGFFSFGDFSNKRNKKNSNQKKPNNLPQNGGQPNNHEALSNEWLEMGQCPLAKSYRALSGVVPLVAKMMTPPAGMKLRCPPAVVAARAALSRTAFAKGLRPQPLPTKILVMALLGMAANVPLGIWREHTEKFSVQWFAAVHAAVPFIGMLRKSVLMPKTAMALTIAASILGQTIGSRAERIRLKRAAKVAAGSQGDASTRMSLKTGRYTDDVQFWDPLALRVESTIGAGTPVLVPTFH</sequence>
<reference evidence="2" key="1">
    <citation type="submission" date="2015-04" db="UniProtKB">
        <authorList>
            <consortium name="EnsemblPlants"/>
        </authorList>
    </citation>
    <scope>IDENTIFICATION</scope>
</reference>
<feature type="compositionally biased region" description="Low complexity" evidence="1">
    <location>
        <begin position="2205"/>
        <end position="2220"/>
    </location>
</feature>
<dbReference type="SUPFAM" id="SSF48371">
    <property type="entry name" value="ARM repeat"/>
    <property type="match status" value="1"/>
</dbReference>
<feature type="compositionally biased region" description="Low complexity" evidence="1">
    <location>
        <begin position="2107"/>
        <end position="2118"/>
    </location>
</feature>
<evidence type="ECO:0000313" key="2">
    <source>
        <dbReference type="EnsemblPlants" id="OMERI10G14930.1"/>
    </source>
</evidence>
<dbReference type="PANTHER" id="PTHR35833">
    <property type="entry name" value="GALACTOSE-BINDING DOMAIN-LIKE, ARMADILLO-TYPE FOLD PROTEIN-RELATED"/>
    <property type="match status" value="1"/>
</dbReference>
<name>A0A0E0F0Z6_9ORYZ</name>
<evidence type="ECO:0000313" key="3">
    <source>
        <dbReference type="Proteomes" id="UP000008021"/>
    </source>
</evidence>
<evidence type="ECO:0008006" key="4">
    <source>
        <dbReference type="Google" id="ProtNLM"/>
    </source>
</evidence>
<feature type="compositionally biased region" description="Basic and acidic residues" evidence="1">
    <location>
        <begin position="2011"/>
        <end position="2030"/>
    </location>
</feature>
<dbReference type="Proteomes" id="UP000008021">
    <property type="component" value="Chromosome 10"/>
</dbReference>
<reference evidence="2" key="2">
    <citation type="submission" date="2018-05" db="EMBL/GenBank/DDBJ databases">
        <title>OmerRS3 (Oryza meridionalis Reference Sequence Version 3).</title>
        <authorList>
            <person name="Zhang J."/>
            <person name="Kudrna D."/>
            <person name="Lee S."/>
            <person name="Talag J."/>
            <person name="Welchert J."/>
            <person name="Wing R.A."/>
        </authorList>
    </citation>
    <scope>NUCLEOTIDE SEQUENCE [LARGE SCALE GENOMIC DNA]</scope>
    <source>
        <strain evidence="2">cv. OR44</strain>
    </source>
</reference>
<dbReference type="Gene3D" id="2.60.120.260">
    <property type="entry name" value="Galactose-binding domain-like"/>
    <property type="match status" value="1"/>
</dbReference>
<evidence type="ECO:0000256" key="1">
    <source>
        <dbReference type="SAM" id="MobiDB-lite"/>
    </source>
</evidence>
<accession>A0A0E0F0Z6</accession>
<organism evidence="2">
    <name type="scientific">Oryza meridionalis</name>
    <dbReference type="NCBI Taxonomy" id="40149"/>
    <lineage>
        <taxon>Eukaryota</taxon>
        <taxon>Viridiplantae</taxon>
        <taxon>Streptophyta</taxon>
        <taxon>Embryophyta</taxon>
        <taxon>Tracheophyta</taxon>
        <taxon>Spermatophyta</taxon>
        <taxon>Magnoliopsida</taxon>
        <taxon>Liliopsida</taxon>
        <taxon>Poales</taxon>
        <taxon>Poaceae</taxon>
        <taxon>BOP clade</taxon>
        <taxon>Oryzoideae</taxon>
        <taxon>Oryzeae</taxon>
        <taxon>Oryzinae</taxon>
        <taxon>Oryza</taxon>
    </lineage>
</organism>
<feature type="region of interest" description="Disordered" evidence="1">
    <location>
        <begin position="1977"/>
        <end position="2132"/>
    </location>
</feature>
<keyword evidence="3" id="KW-1185">Reference proteome</keyword>